<evidence type="ECO:0000256" key="10">
    <source>
        <dbReference type="RuleBase" id="RU367050"/>
    </source>
</evidence>
<evidence type="ECO:0000313" key="13">
    <source>
        <dbReference type="Proteomes" id="UP000512167"/>
    </source>
</evidence>
<dbReference type="GO" id="GO:0042956">
    <property type="term" value="P:maltodextrin transmembrane transport"/>
    <property type="evidence" value="ECO:0007669"/>
    <property type="project" value="TreeGrafter"/>
</dbReference>
<organism evidence="12 13">
    <name type="scientific">Hujiaoplasma nucleasis</name>
    <dbReference type="NCBI Taxonomy" id="2725268"/>
    <lineage>
        <taxon>Bacteria</taxon>
        <taxon>Bacillati</taxon>
        <taxon>Mycoplasmatota</taxon>
        <taxon>Mollicutes</taxon>
        <taxon>Candidatus Izemoplasmatales</taxon>
        <taxon>Hujiaoplasmataceae</taxon>
        <taxon>Hujiaoplasma</taxon>
    </lineage>
</organism>
<gene>
    <name evidence="12" type="ORF">HF295_01935</name>
</gene>
<comment type="subcellular location">
    <subcellularLocation>
        <location evidence="1 9">Cell membrane</location>
        <topology evidence="1 9">Multi-pass membrane protein</topology>
    </subcellularLocation>
</comment>
<evidence type="ECO:0000256" key="6">
    <source>
        <dbReference type="ARBA" id="ARBA00022692"/>
    </source>
</evidence>
<dbReference type="InterPro" id="IPR000515">
    <property type="entry name" value="MetI-like"/>
</dbReference>
<accession>A0A7L6N0A6</accession>
<keyword evidence="4 10" id="KW-1003">Cell membrane</keyword>
<feature type="transmembrane region" description="Helical" evidence="9">
    <location>
        <begin position="494"/>
        <end position="516"/>
    </location>
</feature>
<reference evidence="12 13" key="1">
    <citation type="submission" date="2020-04" db="EMBL/GenBank/DDBJ databases">
        <authorList>
            <person name="Zheng R.K."/>
            <person name="Sun C.M."/>
        </authorList>
    </citation>
    <scope>NUCLEOTIDE SEQUENCE [LARGE SCALE GENOMIC DNA]</scope>
    <source>
        <strain evidence="13">zrk29</strain>
    </source>
</reference>
<dbReference type="PANTHER" id="PTHR47314:SF1">
    <property type="entry name" value="MALTOSE_MALTODEXTRIN TRANSPORT SYSTEM PERMEASE PROTEIN MALF"/>
    <property type="match status" value="1"/>
</dbReference>
<feature type="transmembrane region" description="Helical" evidence="9">
    <location>
        <begin position="297"/>
        <end position="319"/>
    </location>
</feature>
<dbReference type="PROSITE" id="PS50928">
    <property type="entry name" value="ABC_TM1"/>
    <property type="match status" value="1"/>
</dbReference>
<evidence type="ECO:0000256" key="9">
    <source>
        <dbReference type="RuleBase" id="RU363032"/>
    </source>
</evidence>
<dbReference type="InterPro" id="IPR035906">
    <property type="entry name" value="MetI-like_sf"/>
</dbReference>
<dbReference type="Gene3D" id="1.10.3720.10">
    <property type="entry name" value="MetI-like"/>
    <property type="match status" value="1"/>
</dbReference>
<feature type="transmembrane region" description="Helical" evidence="9">
    <location>
        <begin position="429"/>
        <end position="447"/>
    </location>
</feature>
<feature type="transmembrane region" description="Helical" evidence="9">
    <location>
        <begin position="20"/>
        <end position="42"/>
    </location>
</feature>
<dbReference type="CDD" id="cd06261">
    <property type="entry name" value="TM_PBP2"/>
    <property type="match status" value="1"/>
</dbReference>
<feature type="transmembrane region" description="Helical" evidence="9">
    <location>
        <begin position="170"/>
        <end position="191"/>
    </location>
</feature>
<evidence type="ECO:0000256" key="2">
    <source>
        <dbReference type="ARBA" id="ARBA00009047"/>
    </source>
</evidence>
<evidence type="ECO:0000256" key="3">
    <source>
        <dbReference type="ARBA" id="ARBA00022448"/>
    </source>
</evidence>
<feature type="transmembrane region" description="Helical" evidence="9">
    <location>
        <begin position="227"/>
        <end position="253"/>
    </location>
</feature>
<evidence type="ECO:0000256" key="4">
    <source>
        <dbReference type="ARBA" id="ARBA00022475"/>
    </source>
</evidence>
<dbReference type="GO" id="GO:1990060">
    <property type="term" value="C:maltose transport complex"/>
    <property type="evidence" value="ECO:0007669"/>
    <property type="project" value="TreeGrafter"/>
</dbReference>
<feature type="domain" description="ABC transmembrane type-1" evidence="11">
    <location>
        <begin position="293"/>
        <end position="515"/>
    </location>
</feature>
<protein>
    <recommendedName>
        <fullName evidence="10">Maltose/maltodextrin transport system permease protein</fullName>
    </recommendedName>
</protein>
<keyword evidence="13" id="KW-1185">Reference proteome</keyword>
<keyword evidence="6 9" id="KW-0812">Transmembrane</keyword>
<proteinExistence type="inferred from homology"/>
<dbReference type="SUPFAM" id="SSF161098">
    <property type="entry name" value="MetI-like"/>
    <property type="match status" value="1"/>
</dbReference>
<dbReference type="PANTHER" id="PTHR47314">
    <property type="entry name" value="MALTOSE/MALTODEXTRIN TRANSPORT SYSTEM PERMEASE PROTEIN MALF"/>
    <property type="match status" value="1"/>
</dbReference>
<dbReference type="RefSeq" id="WP_312032165.1">
    <property type="nucleotide sequence ID" value="NZ_CP051151.1"/>
</dbReference>
<evidence type="ECO:0000256" key="1">
    <source>
        <dbReference type="ARBA" id="ARBA00004651"/>
    </source>
</evidence>
<dbReference type="KEGG" id="tbk:HF295_01935"/>
<name>A0A7L6N0A6_9MOLU</name>
<dbReference type="Pfam" id="PF00528">
    <property type="entry name" value="BPD_transp_1"/>
    <property type="match status" value="1"/>
</dbReference>
<keyword evidence="7 9" id="KW-1133">Transmembrane helix</keyword>
<keyword evidence="8 9" id="KW-0472">Membrane</keyword>
<feature type="transmembrane region" description="Helical" evidence="9">
    <location>
        <begin position="386"/>
        <end position="408"/>
    </location>
</feature>
<evidence type="ECO:0000256" key="8">
    <source>
        <dbReference type="ARBA" id="ARBA00023136"/>
    </source>
</evidence>
<feature type="transmembrane region" description="Helical" evidence="9">
    <location>
        <begin position="331"/>
        <end position="352"/>
    </location>
</feature>
<evidence type="ECO:0000259" key="11">
    <source>
        <dbReference type="PROSITE" id="PS50928"/>
    </source>
</evidence>
<keyword evidence="3 9" id="KW-0813">Transport</keyword>
<feature type="transmembrane region" description="Helical" evidence="9">
    <location>
        <begin position="91"/>
        <end position="109"/>
    </location>
</feature>
<sequence>MINNNQQNNKSFINKVADKIVSFFKKIIQFFIGFFKGIYIGIKSFPSKMVKLGKFLAEKWNGFFERFKDGDLGTKLSHIFMGFGNIYHKQIIKGLIFLAIQVGFLFLFFSNPVINRSERVVFDPVTFVPIGTEVIDPGTPLGYKSLINLVTLGTNPGEGASGVRAADNSMLMLLFGVFMIAIIIVMIYAWLANIKSAYKVQKDLENGKKRKTFIEDLKDLLDTRFHILLLLPTLIGVSLFTLIPTIFMILIAFTDWGKGMVAGSQLFSWVGFDNFLAVFESSSEIGLNFIPVLTWTLVWAFFATFTNYIGGILLALLINKHEIKLKKIWRTIFVLTIALPQFITLLAVRQLISTAGPFNELLQSIGILSEPMAFLDRADSVTTARISVLVINLWIGVPYTMLMTSGILMNVPKDTYEAAQIDGATKFQAFRFITVPYIVFVTTPYLITSFIGNITSFNIIYLLTGGGPRGEGYAGGTDLLVTWLFKMTIDQKDYNVGSVIAIFTFIITASATLLTYRRSKAYKEEDTFQ</sequence>
<evidence type="ECO:0000256" key="7">
    <source>
        <dbReference type="ARBA" id="ARBA00022989"/>
    </source>
</evidence>
<dbReference type="Proteomes" id="UP000512167">
    <property type="component" value="Chromosome"/>
</dbReference>
<dbReference type="GO" id="GO:0015423">
    <property type="term" value="F:ABC-type maltose transporter activity"/>
    <property type="evidence" value="ECO:0007669"/>
    <property type="project" value="TreeGrafter"/>
</dbReference>
<evidence type="ECO:0000313" key="12">
    <source>
        <dbReference type="EMBL" id="QLY39686.1"/>
    </source>
</evidence>
<keyword evidence="5 10" id="KW-0762">Sugar transport</keyword>
<dbReference type="EMBL" id="CP051151">
    <property type="protein sequence ID" value="QLY39686.1"/>
    <property type="molecule type" value="Genomic_DNA"/>
</dbReference>
<comment type="similarity">
    <text evidence="2 10">Belongs to the binding-protein-dependent transport system permease family. MalFG subfamily.</text>
</comment>
<dbReference type="AlphaFoldDB" id="A0A7L6N0A6"/>
<evidence type="ECO:0000256" key="5">
    <source>
        <dbReference type="ARBA" id="ARBA00022597"/>
    </source>
</evidence>
<comment type="function">
    <text evidence="10">Part of the ABC transporter complex MalEFGK involved in maltose/maltodextrin import. Probably responsible for the translocation of the substrate across the membrane.</text>
</comment>